<sequence>MIHANLSPQSHPAPRNRHPQGGVALVITLIVLVIVTLLSLSTVRTTTLQERMSANVLDRELTFQTAESILRLAENAVANNPDIAAHGGIDCSPGSTASCNPIPADADAAWRNLGAAVPNEAFEAGTAQYHVAFLGVSPEPAEDSLGQEQSANTRQYGGDQAGGTPVSNVYRITVRNGAPDEVGARSFVMLQSTIRVRQ</sequence>
<dbReference type="Pfam" id="PF14341">
    <property type="entry name" value="PilX_N"/>
    <property type="match status" value="1"/>
</dbReference>
<keyword evidence="2" id="KW-1133">Transmembrane helix</keyword>
<evidence type="ECO:0000313" key="5">
    <source>
        <dbReference type="Proteomes" id="UP000295510"/>
    </source>
</evidence>
<gene>
    <name evidence="4" type="ORF">DFR43_101219</name>
</gene>
<dbReference type="RefSeq" id="WP_133595508.1">
    <property type="nucleotide sequence ID" value="NZ_SNYL01000001.1"/>
</dbReference>
<dbReference type="Proteomes" id="UP000295510">
    <property type="component" value="Unassembled WGS sequence"/>
</dbReference>
<evidence type="ECO:0000256" key="2">
    <source>
        <dbReference type="SAM" id="Phobius"/>
    </source>
</evidence>
<feature type="domain" description="Type 4 fimbrial biogenesis protein PilX N-terminal" evidence="3">
    <location>
        <begin position="22"/>
        <end position="68"/>
    </location>
</feature>
<reference evidence="4 5" key="1">
    <citation type="submission" date="2019-03" db="EMBL/GenBank/DDBJ databases">
        <title>Genomic Encyclopedia of Type Strains, Phase IV (KMG-IV): sequencing the most valuable type-strain genomes for metagenomic binning, comparative biology and taxonomic classification.</title>
        <authorList>
            <person name="Goeker M."/>
        </authorList>
    </citation>
    <scope>NUCLEOTIDE SEQUENCE [LARGE SCALE GENOMIC DNA]</scope>
    <source>
        <strain evidence="4 5">DSM 19605</strain>
    </source>
</reference>
<accession>A0A4R6UH17</accession>
<feature type="compositionally biased region" description="Polar residues" evidence="1">
    <location>
        <begin position="146"/>
        <end position="155"/>
    </location>
</feature>
<protein>
    <submittedName>
        <fullName evidence="4">Type IV pilus assembly protein PilX</fullName>
    </submittedName>
</protein>
<keyword evidence="5" id="KW-1185">Reference proteome</keyword>
<name>A0A4R6UH17_9BURK</name>
<evidence type="ECO:0000313" key="4">
    <source>
        <dbReference type="EMBL" id="TDQ45316.1"/>
    </source>
</evidence>
<feature type="region of interest" description="Disordered" evidence="1">
    <location>
        <begin position="140"/>
        <end position="165"/>
    </location>
</feature>
<keyword evidence="2" id="KW-0472">Membrane</keyword>
<proteinExistence type="predicted"/>
<dbReference type="AlphaFoldDB" id="A0A4R6UH17"/>
<feature type="transmembrane region" description="Helical" evidence="2">
    <location>
        <begin position="20"/>
        <end position="43"/>
    </location>
</feature>
<comment type="caution">
    <text evidence="4">The sequence shown here is derived from an EMBL/GenBank/DDBJ whole genome shotgun (WGS) entry which is preliminary data.</text>
</comment>
<organism evidence="4 5">
    <name type="scientific">Tepidicella xavieri</name>
    <dbReference type="NCBI Taxonomy" id="360241"/>
    <lineage>
        <taxon>Bacteria</taxon>
        <taxon>Pseudomonadati</taxon>
        <taxon>Pseudomonadota</taxon>
        <taxon>Betaproteobacteria</taxon>
        <taxon>Burkholderiales</taxon>
        <taxon>Tepidicella</taxon>
    </lineage>
</organism>
<evidence type="ECO:0000259" key="3">
    <source>
        <dbReference type="Pfam" id="PF14341"/>
    </source>
</evidence>
<evidence type="ECO:0000256" key="1">
    <source>
        <dbReference type="SAM" id="MobiDB-lite"/>
    </source>
</evidence>
<keyword evidence="2" id="KW-0812">Transmembrane</keyword>
<dbReference type="OrthoDB" id="5801860at2"/>
<dbReference type="EMBL" id="SNYL01000001">
    <property type="protein sequence ID" value="TDQ45316.1"/>
    <property type="molecule type" value="Genomic_DNA"/>
</dbReference>
<dbReference type="InterPro" id="IPR025746">
    <property type="entry name" value="PilX_N_dom"/>
</dbReference>